<dbReference type="InterPro" id="IPR029063">
    <property type="entry name" value="SAM-dependent_MTases_sf"/>
</dbReference>
<dbReference type="Proteomes" id="UP000003688">
    <property type="component" value="Unassembled WGS sequence"/>
</dbReference>
<evidence type="ECO:0000256" key="1">
    <source>
        <dbReference type="ARBA" id="ARBA00022603"/>
    </source>
</evidence>
<organism evidence="5 6">
    <name type="scientific">Pedosphaera parvula (strain Ellin514)</name>
    <dbReference type="NCBI Taxonomy" id="320771"/>
    <lineage>
        <taxon>Bacteria</taxon>
        <taxon>Pseudomonadati</taxon>
        <taxon>Verrucomicrobiota</taxon>
        <taxon>Pedosphaerae</taxon>
        <taxon>Pedosphaerales</taxon>
        <taxon>Pedosphaeraceae</taxon>
        <taxon>Pedosphaera</taxon>
    </lineage>
</organism>
<dbReference type="Pfam" id="PF08241">
    <property type="entry name" value="Methyltransf_11"/>
    <property type="match status" value="1"/>
</dbReference>
<dbReference type="STRING" id="320771.Cflav_PD3977"/>
<evidence type="ECO:0000313" key="5">
    <source>
        <dbReference type="EMBL" id="EEF61260.1"/>
    </source>
</evidence>
<keyword evidence="3" id="KW-0949">S-adenosyl-L-methionine</keyword>
<evidence type="ECO:0000313" key="6">
    <source>
        <dbReference type="Proteomes" id="UP000003688"/>
    </source>
</evidence>
<dbReference type="GO" id="GO:0032259">
    <property type="term" value="P:methylation"/>
    <property type="evidence" value="ECO:0007669"/>
    <property type="project" value="UniProtKB-KW"/>
</dbReference>
<protein>
    <submittedName>
        <fullName evidence="5">Methyltransferase type 11</fullName>
    </submittedName>
</protein>
<dbReference type="PANTHER" id="PTHR43464:SF19">
    <property type="entry name" value="UBIQUINONE BIOSYNTHESIS O-METHYLTRANSFERASE, MITOCHONDRIAL"/>
    <property type="match status" value="1"/>
</dbReference>
<accession>B9XG98</accession>
<dbReference type="AlphaFoldDB" id="B9XG98"/>
<dbReference type="SUPFAM" id="SSF53335">
    <property type="entry name" value="S-adenosyl-L-methionine-dependent methyltransferases"/>
    <property type="match status" value="1"/>
</dbReference>
<comment type="caution">
    <text evidence="5">The sequence shown here is derived from an EMBL/GenBank/DDBJ whole genome shotgun (WGS) entry which is preliminary data.</text>
</comment>
<dbReference type="EMBL" id="ABOX02000011">
    <property type="protein sequence ID" value="EEF61260.1"/>
    <property type="molecule type" value="Genomic_DNA"/>
</dbReference>
<reference evidence="5 6" key="1">
    <citation type="journal article" date="2011" name="J. Bacteriol.">
        <title>Genome sequence of 'Pedosphaera parvula' Ellin514, an aerobic Verrucomicrobial isolate from pasture soil.</title>
        <authorList>
            <person name="Kant R."/>
            <person name="van Passel M.W."/>
            <person name="Sangwan P."/>
            <person name="Palva A."/>
            <person name="Lucas S."/>
            <person name="Copeland A."/>
            <person name="Lapidus A."/>
            <person name="Glavina Del Rio T."/>
            <person name="Dalin E."/>
            <person name="Tice H."/>
            <person name="Bruce D."/>
            <person name="Goodwin L."/>
            <person name="Pitluck S."/>
            <person name="Chertkov O."/>
            <person name="Larimer F.W."/>
            <person name="Land M.L."/>
            <person name="Hauser L."/>
            <person name="Brettin T.S."/>
            <person name="Detter J.C."/>
            <person name="Han S."/>
            <person name="de Vos W.M."/>
            <person name="Janssen P.H."/>
            <person name="Smidt H."/>
        </authorList>
    </citation>
    <scope>NUCLEOTIDE SEQUENCE [LARGE SCALE GENOMIC DNA]</scope>
    <source>
        <strain evidence="5 6">Ellin514</strain>
    </source>
</reference>
<dbReference type="OrthoDB" id="196766at2"/>
<evidence type="ECO:0000259" key="4">
    <source>
        <dbReference type="Pfam" id="PF08241"/>
    </source>
</evidence>
<name>B9XG98_PEDPL</name>
<dbReference type="RefSeq" id="WP_007414844.1">
    <property type="nucleotide sequence ID" value="NZ_ABOX02000011.1"/>
</dbReference>
<keyword evidence="1 5" id="KW-0489">Methyltransferase</keyword>
<feature type="domain" description="Methyltransferase type 11" evidence="4">
    <location>
        <begin position="62"/>
        <end position="149"/>
    </location>
</feature>
<dbReference type="InterPro" id="IPR013216">
    <property type="entry name" value="Methyltransf_11"/>
</dbReference>
<dbReference type="GO" id="GO:0008757">
    <property type="term" value="F:S-adenosylmethionine-dependent methyltransferase activity"/>
    <property type="evidence" value="ECO:0007669"/>
    <property type="project" value="InterPro"/>
</dbReference>
<evidence type="ECO:0000256" key="2">
    <source>
        <dbReference type="ARBA" id="ARBA00022679"/>
    </source>
</evidence>
<gene>
    <name evidence="5" type="ORF">Cflav_PD3977</name>
</gene>
<keyword evidence="2 5" id="KW-0808">Transferase</keyword>
<dbReference type="PANTHER" id="PTHR43464">
    <property type="entry name" value="METHYLTRANSFERASE"/>
    <property type="match status" value="1"/>
</dbReference>
<evidence type="ECO:0000256" key="3">
    <source>
        <dbReference type="ARBA" id="ARBA00022691"/>
    </source>
</evidence>
<proteinExistence type="predicted"/>
<sequence length="229" mass="26075">MFLKRRTLQAEYFDEPDRPQADLVEGYRILGRFNRLFMLARSFQTLVPHFLGEIRCRKLSLLDLGAGDGFLTKQLAGWASEMGWDWKVTNFDLNPRALKLSGTDGCVAGSALALPFREQSFDVVIASQMTHHFMADSEVRNHFKEAWRTTGGLLLITDLHRNLAFYLAMQAILRISGVPAHFRSDALLSVKRGWRVNDWKSLADEAGIPEAKVWLYAGTRIMLQAQRKC</sequence>
<keyword evidence="6" id="KW-1185">Reference proteome</keyword>
<dbReference type="CDD" id="cd02440">
    <property type="entry name" value="AdoMet_MTases"/>
    <property type="match status" value="1"/>
</dbReference>
<dbReference type="Gene3D" id="3.40.50.150">
    <property type="entry name" value="Vaccinia Virus protein VP39"/>
    <property type="match status" value="1"/>
</dbReference>